<feature type="transmembrane region" description="Helical" evidence="1">
    <location>
        <begin position="12"/>
        <end position="31"/>
    </location>
</feature>
<reference evidence="2" key="1">
    <citation type="submission" date="2022-07" db="EMBL/GenBank/DDBJ databases">
        <authorList>
            <person name="Peng Z."/>
        </authorList>
    </citation>
    <scope>NUCLEOTIDE SEQUENCE</scope>
    <source>
        <strain evidence="2">2022WUSS069</strain>
    </source>
</reference>
<dbReference type="Proteomes" id="UP001206089">
    <property type="component" value="Unassembled WGS sequence"/>
</dbReference>
<evidence type="ECO:0000313" key="2">
    <source>
        <dbReference type="EMBL" id="MCR1232734.1"/>
    </source>
</evidence>
<organism evidence="2 3">
    <name type="scientific">Streptococcus suis</name>
    <dbReference type="NCBI Taxonomy" id="1307"/>
    <lineage>
        <taxon>Bacteria</taxon>
        <taxon>Bacillati</taxon>
        <taxon>Bacillota</taxon>
        <taxon>Bacilli</taxon>
        <taxon>Lactobacillales</taxon>
        <taxon>Streptococcaceae</taxon>
        <taxon>Streptococcus</taxon>
    </lineage>
</organism>
<keyword evidence="1" id="KW-1133">Transmembrane helix</keyword>
<protein>
    <submittedName>
        <fullName evidence="2">Uncharacterized protein</fullName>
    </submittedName>
</protein>
<keyword evidence="1" id="KW-0472">Membrane</keyword>
<comment type="caution">
    <text evidence="2">The sequence shown here is derived from an EMBL/GenBank/DDBJ whole genome shotgun (WGS) entry which is preliminary data.</text>
</comment>
<feature type="transmembrane region" description="Helical" evidence="1">
    <location>
        <begin position="67"/>
        <end position="84"/>
    </location>
</feature>
<keyword evidence="1" id="KW-0812">Transmembrane</keyword>
<sequence length="127" mass="14615">MKYFILRIPILVWLLLFSFIEIFLLASLLPAPFNSHSLLPIVILSSCAVRVSNEVKERDGQYTPFKHLWWAVLAWIILGILFGLTVQAPIANHIVFIVKAILGGIGYLLIERYAVYRYHYLQTKKKG</sequence>
<feature type="transmembrane region" description="Helical" evidence="1">
    <location>
        <begin position="90"/>
        <end position="110"/>
    </location>
</feature>
<evidence type="ECO:0000313" key="3">
    <source>
        <dbReference type="Proteomes" id="UP001206089"/>
    </source>
</evidence>
<accession>A0AAW5LXU5</accession>
<proteinExistence type="predicted"/>
<name>A0AAW5LXU5_STRSU</name>
<evidence type="ECO:0000256" key="1">
    <source>
        <dbReference type="SAM" id="Phobius"/>
    </source>
</evidence>
<dbReference type="EMBL" id="JANJPK010000014">
    <property type="protein sequence ID" value="MCR1232734.1"/>
    <property type="molecule type" value="Genomic_DNA"/>
</dbReference>
<dbReference type="AlphaFoldDB" id="A0AAW5LXU5"/>
<dbReference type="RefSeq" id="WP_105134266.1">
    <property type="nucleotide sequence ID" value="NZ_JABTZM010000002.1"/>
</dbReference>
<gene>
    <name evidence="2" type="ORF">NQD44_06350</name>
</gene>